<proteinExistence type="predicted"/>
<sequence>MRRILSGPCVMMIVVGYGDRLARLGLWCRAVVVAGDGAGGRHARGAG</sequence>
<name>A0A238WFT5_9PSEU</name>
<gene>
    <name evidence="1" type="ORF">SAMN06265360_106120</name>
</gene>
<dbReference type="Proteomes" id="UP000198348">
    <property type="component" value="Unassembled WGS sequence"/>
</dbReference>
<evidence type="ECO:0000313" key="1">
    <source>
        <dbReference type="EMBL" id="SNR45297.1"/>
    </source>
</evidence>
<dbReference type="AlphaFoldDB" id="A0A238WFT5"/>
<reference evidence="1 2" key="1">
    <citation type="submission" date="2017-06" db="EMBL/GenBank/DDBJ databases">
        <authorList>
            <person name="Kim H.J."/>
            <person name="Triplett B.A."/>
        </authorList>
    </citation>
    <scope>NUCLEOTIDE SEQUENCE [LARGE SCALE GENOMIC DNA]</scope>
    <source>
        <strain evidence="1 2">DSM 45207</strain>
    </source>
</reference>
<organism evidence="1 2">
    <name type="scientific">Haloechinothrix alba</name>
    <dbReference type="NCBI Taxonomy" id="664784"/>
    <lineage>
        <taxon>Bacteria</taxon>
        <taxon>Bacillati</taxon>
        <taxon>Actinomycetota</taxon>
        <taxon>Actinomycetes</taxon>
        <taxon>Pseudonocardiales</taxon>
        <taxon>Pseudonocardiaceae</taxon>
        <taxon>Haloechinothrix</taxon>
    </lineage>
</organism>
<evidence type="ECO:0000313" key="2">
    <source>
        <dbReference type="Proteomes" id="UP000198348"/>
    </source>
</evidence>
<keyword evidence="2" id="KW-1185">Reference proteome</keyword>
<protein>
    <submittedName>
        <fullName evidence="1">Uncharacterized protein</fullName>
    </submittedName>
</protein>
<accession>A0A238WFT5</accession>
<dbReference type="EMBL" id="FZNW01000006">
    <property type="protein sequence ID" value="SNR45297.1"/>
    <property type="molecule type" value="Genomic_DNA"/>
</dbReference>